<evidence type="ECO:0000256" key="1">
    <source>
        <dbReference type="ARBA" id="ARBA00023015"/>
    </source>
</evidence>
<reference evidence="5 6" key="1">
    <citation type="submission" date="2018-08" db="EMBL/GenBank/DDBJ databases">
        <title>Chitinophaga sp. K20C18050901, a novel bacterium isolated from forest soil.</title>
        <authorList>
            <person name="Wang C."/>
        </authorList>
    </citation>
    <scope>NUCLEOTIDE SEQUENCE [LARGE SCALE GENOMIC DNA]</scope>
    <source>
        <strain evidence="5 6">K20C18050901</strain>
    </source>
</reference>
<dbReference type="RefSeq" id="WP_116857543.1">
    <property type="nucleotide sequence ID" value="NZ_QTJV01000019.1"/>
</dbReference>
<dbReference type="InterPro" id="IPR002577">
    <property type="entry name" value="HTH_HxlR"/>
</dbReference>
<evidence type="ECO:0000256" key="3">
    <source>
        <dbReference type="ARBA" id="ARBA00023163"/>
    </source>
</evidence>
<name>A0A3E1NSG7_9BACT</name>
<proteinExistence type="predicted"/>
<evidence type="ECO:0000313" key="6">
    <source>
        <dbReference type="Proteomes" id="UP000261174"/>
    </source>
</evidence>
<dbReference type="Pfam" id="PF01638">
    <property type="entry name" value="HxlR"/>
    <property type="match status" value="1"/>
</dbReference>
<dbReference type="InterPro" id="IPR036390">
    <property type="entry name" value="WH_DNA-bd_sf"/>
</dbReference>
<dbReference type="InterPro" id="IPR036388">
    <property type="entry name" value="WH-like_DNA-bd_sf"/>
</dbReference>
<sequence length="133" mass="15321">MANEHSAYPTFSECMKRVRAIEDTLYILGGKWKVIIIAHLCFKPMRYSELLKDLNGIAGKVLSRELKDLELNGLVIREVSEGQPVTVTYKLSQYGKRLKELTDSLADWGLQHRERIFNAEKFERPVEAELPAR</sequence>
<feature type="domain" description="HTH hxlR-type" evidence="4">
    <location>
        <begin position="14"/>
        <end position="117"/>
    </location>
</feature>
<evidence type="ECO:0000259" key="4">
    <source>
        <dbReference type="PROSITE" id="PS51118"/>
    </source>
</evidence>
<organism evidence="5 6">
    <name type="scientific">Chitinophaga silvisoli</name>
    <dbReference type="NCBI Taxonomy" id="2291814"/>
    <lineage>
        <taxon>Bacteria</taxon>
        <taxon>Pseudomonadati</taxon>
        <taxon>Bacteroidota</taxon>
        <taxon>Chitinophagia</taxon>
        <taxon>Chitinophagales</taxon>
        <taxon>Chitinophagaceae</taxon>
        <taxon>Chitinophaga</taxon>
    </lineage>
</organism>
<keyword evidence="2" id="KW-0238">DNA-binding</keyword>
<dbReference type="AlphaFoldDB" id="A0A3E1NSG7"/>
<dbReference type="PANTHER" id="PTHR33204:SF29">
    <property type="entry name" value="TRANSCRIPTIONAL REGULATOR"/>
    <property type="match status" value="1"/>
</dbReference>
<dbReference type="Gene3D" id="1.10.10.10">
    <property type="entry name" value="Winged helix-like DNA-binding domain superfamily/Winged helix DNA-binding domain"/>
    <property type="match status" value="1"/>
</dbReference>
<dbReference type="OrthoDB" id="2619345at2"/>
<accession>A0A3E1NSG7</accession>
<gene>
    <name evidence="5" type="ORF">DXN04_32240</name>
</gene>
<dbReference type="PROSITE" id="PS51118">
    <property type="entry name" value="HTH_HXLR"/>
    <property type="match status" value="1"/>
</dbReference>
<dbReference type="Proteomes" id="UP000261174">
    <property type="component" value="Unassembled WGS sequence"/>
</dbReference>
<dbReference type="GO" id="GO:0003677">
    <property type="term" value="F:DNA binding"/>
    <property type="evidence" value="ECO:0007669"/>
    <property type="project" value="UniProtKB-KW"/>
</dbReference>
<evidence type="ECO:0000256" key="2">
    <source>
        <dbReference type="ARBA" id="ARBA00023125"/>
    </source>
</evidence>
<keyword evidence="1" id="KW-0805">Transcription regulation</keyword>
<dbReference type="EMBL" id="QTJV01000019">
    <property type="protein sequence ID" value="RFM30784.1"/>
    <property type="molecule type" value="Genomic_DNA"/>
</dbReference>
<evidence type="ECO:0000313" key="5">
    <source>
        <dbReference type="EMBL" id="RFM30784.1"/>
    </source>
</evidence>
<keyword evidence="3" id="KW-0804">Transcription</keyword>
<protein>
    <submittedName>
        <fullName evidence="5">Transcriptional regulator</fullName>
    </submittedName>
</protein>
<dbReference type="SUPFAM" id="SSF46785">
    <property type="entry name" value="Winged helix' DNA-binding domain"/>
    <property type="match status" value="1"/>
</dbReference>
<keyword evidence="6" id="KW-1185">Reference proteome</keyword>
<dbReference type="PANTHER" id="PTHR33204">
    <property type="entry name" value="TRANSCRIPTIONAL REGULATOR, MARR FAMILY"/>
    <property type="match status" value="1"/>
</dbReference>
<comment type="caution">
    <text evidence="5">The sequence shown here is derived from an EMBL/GenBank/DDBJ whole genome shotgun (WGS) entry which is preliminary data.</text>
</comment>